<gene>
    <name evidence="1" type="ORF">FYJ26_06795</name>
</gene>
<organism evidence="1 2">
    <name type="scientific">Anaerococcus porci</name>
    <dbReference type="NCBI Taxonomy" id="2652269"/>
    <lineage>
        <taxon>Bacteria</taxon>
        <taxon>Bacillati</taxon>
        <taxon>Bacillota</taxon>
        <taxon>Tissierellia</taxon>
        <taxon>Tissierellales</taxon>
        <taxon>Peptoniphilaceae</taxon>
        <taxon>Anaerococcus</taxon>
    </lineage>
</organism>
<dbReference type="EMBL" id="VULQ01000007">
    <property type="protein sequence ID" value="MSS78106.1"/>
    <property type="molecule type" value="Genomic_DNA"/>
</dbReference>
<comment type="caution">
    <text evidence="1">The sequence shown here is derived from an EMBL/GenBank/DDBJ whole genome shotgun (WGS) entry which is preliminary data.</text>
</comment>
<evidence type="ECO:0000313" key="1">
    <source>
        <dbReference type="EMBL" id="MSS78106.1"/>
    </source>
</evidence>
<proteinExistence type="predicted"/>
<evidence type="ECO:0000313" key="2">
    <source>
        <dbReference type="Proteomes" id="UP000441925"/>
    </source>
</evidence>
<name>A0A6N7VTB4_9FIRM</name>
<accession>A0A6N7VTB4</accession>
<dbReference type="AlphaFoldDB" id="A0A6N7VTB4"/>
<sequence length="70" mass="8567">MKFEEIRLALRDFMPLIGLKEQKSYYSNFKDEFISIKENDVEFFEEALKIYREKAKHYVKSKVKDDRIIN</sequence>
<keyword evidence="2" id="KW-1185">Reference proteome</keyword>
<dbReference type="RefSeq" id="WP_154540910.1">
    <property type="nucleotide sequence ID" value="NZ_JAXDSU010000061.1"/>
</dbReference>
<dbReference type="Proteomes" id="UP000441925">
    <property type="component" value="Unassembled WGS sequence"/>
</dbReference>
<reference evidence="1 2" key="1">
    <citation type="submission" date="2019-08" db="EMBL/GenBank/DDBJ databases">
        <title>In-depth cultivation of the pig gut microbiome towards novel bacterial diversity and tailored functional studies.</title>
        <authorList>
            <person name="Wylensek D."/>
            <person name="Hitch T.C.A."/>
            <person name="Clavel T."/>
        </authorList>
    </citation>
    <scope>NUCLEOTIDE SEQUENCE [LARGE SCALE GENOMIC DNA]</scope>
    <source>
        <strain evidence="1 2">WCA-380-WT-2B</strain>
    </source>
</reference>
<protein>
    <submittedName>
        <fullName evidence="1">Uncharacterized protein</fullName>
    </submittedName>
</protein>